<dbReference type="EMBL" id="CP006604">
    <property type="protein sequence ID" value="AHA27837.1"/>
    <property type="molecule type" value="Genomic_DNA"/>
</dbReference>
<sequence length="466" mass="51312">MLPEGIGLIHFIGIGGIGMSGIAEVLHNTGYKVQGSDIYLGANVVRLREKGIEVFIGHKSENIGDASVIVVSTAIDSNNLECISARERNIPIISRAEMLAAIMNLRRSIAISGTNGKTTTTSIIATLLDMGNLDPTVINGGIINSYGTNSKIGKGEWIVAEADESDASFLKLPADIAVVTNIYPEHLDYYGNFDAVRSAFSQFINNIPFYGFGVLYFDNPDVRNLIPNIKNRQIITYGNNPQADVYYYNIRKFSDHTVFDIAIRGKAISNHVEIKDCVLYMIGKHNVANASAAITIAYKLGVSLENITKGLAAFAGVKRRFTPVGVWKNIHFFDDYGHHPIEISSVLTAARDVCNRKVIAIHQPHRYSRLESLFDQFITCFDVADVLFVTPVYEAGEKKIKGITSQQLVKRISKNGHNAAYYVDSLDFLVKKISEIVKSGDFVIFFGAGSISQWASVFVSKIQNIQ</sequence>
<dbReference type="Pfam" id="PF01225">
    <property type="entry name" value="Mur_ligase"/>
    <property type="match status" value="1"/>
</dbReference>
<dbReference type="Gene3D" id="3.40.1190.10">
    <property type="entry name" value="Mur-like, catalytic domain"/>
    <property type="match status" value="1"/>
</dbReference>
<evidence type="ECO:0000256" key="14">
    <source>
        <dbReference type="HAMAP-Rule" id="MF_00046"/>
    </source>
</evidence>
<feature type="domain" description="Mur ligase central" evidence="17">
    <location>
        <begin position="111"/>
        <end position="296"/>
    </location>
</feature>
<dbReference type="InterPro" id="IPR004101">
    <property type="entry name" value="Mur_ligase_C"/>
</dbReference>
<dbReference type="PANTHER" id="PTHR43445:SF3">
    <property type="entry name" value="UDP-N-ACETYLMURAMATE--L-ALANINE LIGASE"/>
    <property type="match status" value="1"/>
</dbReference>
<dbReference type="GO" id="GO:0008763">
    <property type="term" value="F:UDP-N-acetylmuramate-L-alanine ligase activity"/>
    <property type="evidence" value="ECO:0007669"/>
    <property type="project" value="UniProtKB-UniRule"/>
</dbReference>
<comment type="catalytic activity">
    <reaction evidence="13 14">
        <text>UDP-N-acetyl-alpha-D-muramate + L-alanine + ATP = UDP-N-acetyl-alpha-D-muramoyl-L-alanine + ADP + phosphate + H(+)</text>
        <dbReference type="Rhea" id="RHEA:23372"/>
        <dbReference type="ChEBI" id="CHEBI:15378"/>
        <dbReference type="ChEBI" id="CHEBI:30616"/>
        <dbReference type="ChEBI" id="CHEBI:43474"/>
        <dbReference type="ChEBI" id="CHEBI:57972"/>
        <dbReference type="ChEBI" id="CHEBI:70757"/>
        <dbReference type="ChEBI" id="CHEBI:83898"/>
        <dbReference type="ChEBI" id="CHEBI:456216"/>
        <dbReference type="EC" id="6.3.2.8"/>
    </reaction>
</comment>
<dbReference type="NCBIfam" id="TIGR01082">
    <property type="entry name" value="murC"/>
    <property type="match status" value="1"/>
</dbReference>
<evidence type="ECO:0000256" key="7">
    <source>
        <dbReference type="ARBA" id="ARBA00022741"/>
    </source>
</evidence>
<keyword evidence="6 14" id="KW-0132">Cell division</keyword>
<dbReference type="KEGG" id="lar:lam_477"/>
<keyword evidence="12 14" id="KW-0961">Cell wall biogenesis/degradation</keyword>
<evidence type="ECO:0000256" key="6">
    <source>
        <dbReference type="ARBA" id="ARBA00022618"/>
    </source>
</evidence>
<evidence type="ECO:0000256" key="13">
    <source>
        <dbReference type="ARBA" id="ARBA00047833"/>
    </source>
</evidence>
<keyword evidence="11 14" id="KW-0131">Cell cycle</keyword>
<evidence type="ECO:0000256" key="2">
    <source>
        <dbReference type="ARBA" id="ARBA00004752"/>
    </source>
</evidence>
<keyword evidence="8 14" id="KW-0067">ATP-binding</keyword>
<evidence type="ECO:0000259" key="15">
    <source>
        <dbReference type="Pfam" id="PF01225"/>
    </source>
</evidence>
<dbReference type="Pfam" id="PF02875">
    <property type="entry name" value="Mur_ligase_C"/>
    <property type="match status" value="1"/>
</dbReference>
<evidence type="ECO:0000313" key="18">
    <source>
        <dbReference type="EMBL" id="AHA27837.1"/>
    </source>
</evidence>
<proteinExistence type="inferred from homology"/>
<dbReference type="SUPFAM" id="SSF51984">
    <property type="entry name" value="MurCD N-terminal domain"/>
    <property type="match status" value="1"/>
</dbReference>
<dbReference type="InterPro" id="IPR036615">
    <property type="entry name" value="Mur_ligase_C_dom_sf"/>
</dbReference>
<evidence type="ECO:0000256" key="5">
    <source>
        <dbReference type="ARBA" id="ARBA00022598"/>
    </source>
</evidence>
<dbReference type="GO" id="GO:0005524">
    <property type="term" value="F:ATP binding"/>
    <property type="evidence" value="ECO:0007669"/>
    <property type="project" value="UniProtKB-UniRule"/>
</dbReference>
<dbReference type="eggNOG" id="COG0773">
    <property type="taxonomic scope" value="Bacteria"/>
</dbReference>
<dbReference type="UniPathway" id="UPA00219"/>
<dbReference type="HOGENOM" id="CLU_028104_2_2_5"/>
<keyword evidence="9 14" id="KW-0133">Cell shape</keyword>
<dbReference type="InterPro" id="IPR000713">
    <property type="entry name" value="Mur_ligase_N"/>
</dbReference>
<keyword evidence="10 14" id="KW-0573">Peptidoglycan synthesis</keyword>
<keyword evidence="4 14" id="KW-0963">Cytoplasm</keyword>
<evidence type="ECO:0000256" key="10">
    <source>
        <dbReference type="ARBA" id="ARBA00022984"/>
    </source>
</evidence>
<dbReference type="SUPFAM" id="SSF53244">
    <property type="entry name" value="MurD-like peptide ligases, peptide-binding domain"/>
    <property type="match status" value="1"/>
</dbReference>
<feature type="binding site" evidence="14">
    <location>
        <begin position="113"/>
        <end position="119"/>
    </location>
    <ligand>
        <name>ATP</name>
        <dbReference type="ChEBI" id="CHEBI:30616"/>
    </ligand>
</feature>
<dbReference type="PATRIC" id="fig|1261131.3.peg.456"/>
<dbReference type="GO" id="GO:0008360">
    <property type="term" value="P:regulation of cell shape"/>
    <property type="evidence" value="ECO:0007669"/>
    <property type="project" value="UniProtKB-KW"/>
</dbReference>
<dbReference type="InterPro" id="IPR013221">
    <property type="entry name" value="Mur_ligase_cen"/>
</dbReference>
<evidence type="ECO:0000313" key="19">
    <source>
        <dbReference type="Proteomes" id="UP000017862"/>
    </source>
</evidence>
<dbReference type="EC" id="6.3.2.8" evidence="3 14"/>
<comment type="pathway">
    <text evidence="2 14">Cell wall biogenesis; peptidoglycan biosynthesis.</text>
</comment>
<dbReference type="Pfam" id="PF08245">
    <property type="entry name" value="Mur_ligase_M"/>
    <property type="match status" value="1"/>
</dbReference>
<dbReference type="HAMAP" id="MF_00046">
    <property type="entry name" value="MurC"/>
    <property type="match status" value="1"/>
</dbReference>
<dbReference type="GO" id="GO:0009252">
    <property type="term" value="P:peptidoglycan biosynthetic process"/>
    <property type="evidence" value="ECO:0007669"/>
    <property type="project" value="UniProtKB-UniRule"/>
</dbReference>
<evidence type="ECO:0000256" key="12">
    <source>
        <dbReference type="ARBA" id="ARBA00023316"/>
    </source>
</evidence>
<dbReference type="GO" id="GO:0071555">
    <property type="term" value="P:cell wall organization"/>
    <property type="evidence" value="ECO:0007669"/>
    <property type="project" value="UniProtKB-KW"/>
</dbReference>
<feature type="domain" description="Mur ligase N-terminal catalytic" evidence="15">
    <location>
        <begin position="9"/>
        <end position="106"/>
    </location>
</feature>
<keyword evidence="19" id="KW-1185">Reference proteome</keyword>
<dbReference type="InterPro" id="IPR036565">
    <property type="entry name" value="Mur-like_cat_sf"/>
</dbReference>
<dbReference type="GO" id="GO:0005737">
    <property type="term" value="C:cytoplasm"/>
    <property type="evidence" value="ECO:0007669"/>
    <property type="project" value="UniProtKB-SubCell"/>
</dbReference>
<comment type="subcellular location">
    <subcellularLocation>
        <location evidence="1 14">Cytoplasm</location>
    </subcellularLocation>
</comment>
<evidence type="ECO:0000256" key="11">
    <source>
        <dbReference type="ARBA" id="ARBA00023306"/>
    </source>
</evidence>
<keyword evidence="7 14" id="KW-0547">Nucleotide-binding</keyword>
<dbReference type="Proteomes" id="UP000017862">
    <property type="component" value="Chromosome"/>
</dbReference>
<gene>
    <name evidence="14 18" type="primary">murC</name>
    <name evidence="18" type="ORF">lam_477</name>
</gene>
<organism evidence="18 19">
    <name type="scientific">Candidatus Liberibacter americanus str. Sao Paulo</name>
    <dbReference type="NCBI Taxonomy" id="1261131"/>
    <lineage>
        <taxon>Bacteria</taxon>
        <taxon>Pseudomonadati</taxon>
        <taxon>Pseudomonadota</taxon>
        <taxon>Alphaproteobacteria</taxon>
        <taxon>Hyphomicrobiales</taxon>
        <taxon>Rhizobiaceae</taxon>
        <taxon>Liberibacter</taxon>
    </lineage>
</organism>
<evidence type="ECO:0000256" key="8">
    <source>
        <dbReference type="ARBA" id="ARBA00022840"/>
    </source>
</evidence>
<dbReference type="GO" id="GO:0051301">
    <property type="term" value="P:cell division"/>
    <property type="evidence" value="ECO:0007669"/>
    <property type="project" value="UniProtKB-KW"/>
</dbReference>
<evidence type="ECO:0000259" key="16">
    <source>
        <dbReference type="Pfam" id="PF02875"/>
    </source>
</evidence>
<dbReference type="PANTHER" id="PTHR43445">
    <property type="entry name" value="UDP-N-ACETYLMURAMATE--L-ALANINE LIGASE-RELATED"/>
    <property type="match status" value="1"/>
</dbReference>
<evidence type="ECO:0000256" key="1">
    <source>
        <dbReference type="ARBA" id="ARBA00004496"/>
    </source>
</evidence>
<keyword evidence="5 14" id="KW-0436">Ligase</keyword>
<protein>
    <recommendedName>
        <fullName evidence="3 14">UDP-N-acetylmuramate--L-alanine ligase</fullName>
        <ecNumber evidence="3 14">6.3.2.8</ecNumber>
    </recommendedName>
    <alternativeName>
        <fullName evidence="14">UDP-N-acetylmuramoyl-L-alanine synthetase</fullName>
    </alternativeName>
</protein>
<evidence type="ECO:0000259" key="17">
    <source>
        <dbReference type="Pfam" id="PF08245"/>
    </source>
</evidence>
<accession>U6B7Y4</accession>
<evidence type="ECO:0000256" key="3">
    <source>
        <dbReference type="ARBA" id="ARBA00012211"/>
    </source>
</evidence>
<dbReference type="Gene3D" id="3.90.190.20">
    <property type="entry name" value="Mur ligase, C-terminal domain"/>
    <property type="match status" value="1"/>
</dbReference>
<comment type="similarity">
    <text evidence="14">Belongs to the MurCDEF family.</text>
</comment>
<evidence type="ECO:0000256" key="4">
    <source>
        <dbReference type="ARBA" id="ARBA00022490"/>
    </source>
</evidence>
<evidence type="ECO:0000256" key="9">
    <source>
        <dbReference type="ARBA" id="ARBA00022960"/>
    </source>
</evidence>
<name>U6B7Y4_9HYPH</name>
<dbReference type="SUPFAM" id="SSF53623">
    <property type="entry name" value="MurD-like peptide ligases, catalytic domain"/>
    <property type="match status" value="1"/>
</dbReference>
<dbReference type="Gene3D" id="3.40.50.720">
    <property type="entry name" value="NAD(P)-binding Rossmann-like Domain"/>
    <property type="match status" value="1"/>
</dbReference>
<reference evidence="18 19" key="1">
    <citation type="journal article" date="2014" name="Mol. Plant Microbe Interact.">
        <title>The complete genome sequence of Candidatus Liberibacter americanus, associated with citrus Huanglongbing.</title>
        <authorList>
            <person name="Wulff N.A."/>
            <person name="Zhang S."/>
            <person name="Setubal J.C."/>
            <person name="Almeida N.F."/>
            <person name="Martins E.C."/>
            <person name="Harakava R."/>
            <person name="Kumar D."/>
            <person name="Rangel L.T."/>
            <person name="Foissac X."/>
            <person name="Bove J."/>
            <person name="Gabriel D.W."/>
        </authorList>
    </citation>
    <scope>NUCLEOTIDE SEQUENCE [LARGE SCALE GENOMIC DNA]</scope>
    <source>
        <strain evidence="18 19">Sao Paulo</strain>
    </source>
</reference>
<dbReference type="AlphaFoldDB" id="U6B7Y4"/>
<dbReference type="InterPro" id="IPR050061">
    <property type="entry name" value="MurCDEF_pg_biosynth"/>
</dbReference>
<dbReference type="InterPro" id="IPR005758">
    <property type="entry name" value="UDP-N-AcMur_Ala_ligase_MurC"/>
</dbReference>
<feature type="domain" description="Mur ligase C-terminal" evidence="16">
    <location>
        <begin position="319"/>
        <end position="449"/>
    </location>
</feature>
<dbReference type="STRING" id="1261131.lam_477"/>
<comment type="function">
    <text evidence="14">Cell wall formation.</text>
</comment>